<name>A0A4C1S9N8_EUMVA</name>
<dbReference type="OrthoDB" id="7480128at2759"/>
<reference evidence="1 2" key="1">
    <citation type="journal article" date="2019" name="Commun. Biol.">
        <title>The bagworm genome reveals a unique fibroin gene that provides high tensile strength.</title>
        <authorList>
            <person name="Kono N."/>
            <person name="Nakamura H."/>
            <person name="Ohtoshi R."/>
            <person name="Tomita M."/>
            <person name="Numata K."/>
            <person name="Arakawa K."/>
        </authorList>
    </citation>
    <scope>NUCLEOTIDE SEQUENCE [LARGE SCALE GENOMIC DNA]</scope>
</reference>
<dbReference type="AlphaFoldDB" id="A0A4C1S9N8"/>
<proteinExistence type="predicted"/>
<evidence type="ECO:0000313" key="2">
    <source>
        <dbReference type="Proteomes" id="UP000299102"/>
    </source>
</evidence>
<accession>A0A4C1S9N8</accession>
<sequence>MQWVISLGVTPRAMAGDVFSLPTIVEEMIDNYESWEAVRIFCDKCMSQKEATQRKREDSSRLKSVAGVLGAEEIRMRSSSLP</sequence>
<evidence type="ECO:0000313" key="1">
    <source>
        <dbReference type="EMBL" id="GBO98938.1"/>
    </source>
</evidence>
<protein>
    <submittedName>
        <fullName evidence="1">Uncharacterized protein</fullName>
    </submittedName>
</protein>
<keyword evidence="2" id="KW-1185">Reference proteome</keyword>
<dbReference type="Proteomes" id="UP000299102">
    <property type="component" value="Unassembled WGS sequence"/>
</dbReference>
<comment type="caution">
    <text evidence="1">The sequence shown here is derived from an EMBL/GenBank/DDBJ whole genome shotgun (WGS) entry which is preliminary data.</text>
</comment>
<dbReference type="EMBL" id="BGZK01006472">
    <property type="protein sequence ID" value="GBO98938.1"/>
    <property type="molecule type" value="Genomic_DNA"/>
</dbReference>
<gene>
    <name evidence="1" type="ORF">EVAR_71743_1</name>
</gene>
<organism evidence="1 2">
    <name type="scientific">Eumeta variegata</name>
    <name type="common">Bagworm moth</name>
    <name type="synonym">Eumeta japonica</name>
    <dbReference type="NCBI Taxonomy" id="151549"/>
    <lineage>
        <taxon>Eukaryota</taxon>
        <taxon>Metazoa</taxon>
        <taxon>Ecdysozoa</taxon>
        <taxon>Arthropoda</taxon>
        <taxon>Hexapoda</taxon>
        <taxon>Insecta</taxon>
        <taxon>Pterygota</taxon>
        <taxon>Neoptera</taxon>
        <taxon>Endopterygota</taxon>
        <taxon>Lepidoptera</taxon>
        <taxon>Glossata</taxon>
        <taxon>Ditrysia</taxon>
        <taxon>Tineoidea</taxon>
        <taxon>Psychidae</taxon>
        <taxon>Oiketicinae</taxon>
        <taxon>Eumeta</taxon>
    </lineage>
</organism>